<sequence>MQTERKSYLGLIIIIFTVFSIWLLLGVVSYFVFDNWTDRGTFGDMFGSVNVLFSGLAFALVLYTIHLQKQDLDIQREVQKIQIKDLKLQAEATAKSAEQLESQQQLLNFQVIQGTVLNLINIKNRYIKDFRWAPYGKFPAGFNLEETPDLHGEEAVLGYFELFNANPEGALTDTFFSKYFRMFFYTLNFINESNINQKQKQILADILSIETSDPELRIIYKCHANKQGELLVLKQFGFDKLYNSLT</sequence>
<organism evidence="3 4">
    <name type="scientific">Paenibacillus polymyxa</name>
    <name type="common">Bacillus polymyxa</name>
    <dbReference type="NCBI Taxonomy" id="1406"/>
    <lineage>
        <taxon>Bacteria</taxon>
        <taxon>Bacillati</taxon>
        <taxon>Bacillota</taxon>
        <taxon>Bacilli</taxon>
        <taxon>Bacillales</taxon>
        <taxon>Paenibacillaceae</taxon>
        <taxon>Paenibacillus</taxon>
    </lineage>
</organism>
<protein>
    <recommendedName>
        <fullName evidence="5">Phage abortive infection protein</fullName>
    </recommendedName>
</protein>
<evidence type="ECO:0000256" key="1">
    <source>
        <dbReference type="SAM" id="Coils"/>
    </source>
</evidence>
<feature type="transmembrane region" description="Helical" evidence="2">
    <location>
        <begin position="7"/>
        <end position="33"/>
    </location>
</feature>
<reference evidence="3" key="1">
    <citation type="submission" date="2022-11" db="EMBL/GenBank/DDBJ databases">
        <authorList>
            <person name="Vasilchenko N.G."/>
            <person name="Prazdnova E.V."/>
            <person name="Gorovtsov A.V."/>
            <person name="Chistyakov V.A."/>
            <person name="Pak M.L."/>
        </authorList>
    </citation>
    <scope>NUCLEOTIDE SEQUENCE</scope>
    <source>
        <strain evidence="3">R 4.5</strain>
    </source>
</reference>
<evidence type="ECO:0000313" key="4">
    <source>
        <dbReference type="Proteomes" id="UP001055784"/>
    </source>
</evidence>
<keyword evidence="2" id="KW-0812">Transmembrane</keyword>
<keyword evidence="2" id="KW-0472">Membrane</keyword>
<gene>
    <name evidence="3" type="ORF">MF626_000083</name>
</gene>
<proteinExistence type="predicted"/>
<dbReference type="EMBL" id="CP097770">
    <property type="protein sequence ID" value="URJ50717.1"/>
    <property type="molecule type" value="Genomic_DNA"/>
</dbReference>
<evidence type="ECO:0008006" key="5">
    <source>
        <dbReference type="Google" id="ProtNLM"/>
    </source>
</evidence>
<feature type="transmembrane region" description="Helical" evidence="2">
    <location>
        <begin position="45"/>
        <end position="65"/>
    </location>
</feature>
<accession>A0AAE9L8B6</accession>
<feature type="coiled-coil region" evidence="1">
    <location>
        <begin position="69"/>
        <end position="103"/>
    </location>
</feature>
<dbReference type="Proteomes" id="UP001055784">
    <property type="component" value="Chromosome"/>
</dbReference>
<keyword evidence="2" id="KW-1133">Transmembrane helix</keyword>
<keyword evidence="1" id="KW-0175">Coiled coil</keyword>
<name>A0AAE9L8B6_PAEPO</name>
<dbReference type="RefSeq" id="WP_250260628.1">
    <property type="nucleotide sequence ID" value="NZ_CP097770.1"/>
</dbReference>
<dbReference type="AlphaFoldDB" id="A0AAE9L8B6"/>
<evidence type="ECO:0000313" key="3">
    <source>
        <dbReference type="EMBL" id="URJ50717.1"/>
    </source>
</evidence>
<evidence type="ECO:0000256" key="2">
    <source>
        <dbReference type="SAM" id="Phobius"/>
    </source>
</evidence>